<protein>
    <recommendedName>
        <fullName evidence="1">BTB domain-containing protein</fullName>
    </recommendedName>
</protein>
<dbReference type="Pfam" id="PF00651">
    <property type="entry name" value="BTB"/>
    <property type="match status" value="1"/>
</dbReference>
<evidence type="ECO:0000313" key="4">
    <source>
        <dbReference type="Proteomes" id="UP000044602"/>
    </source>
</evidence>
<sequence length="272" mass="31595">MASFRKPNMGSVLKSPIVLFKIGLEHEEFRVHECILLPFSPQIREKITAGGKGQVIEKFLWEDVEPTTFADLVEFAYGTDYTTDIFPEHANDGNDDDIYNLKGWIDSWTGKKGAIYFHGLRFIEGLHDTPDGYFPGDQDAEHKPINKTKCSTTIFRHIKLYALAKRCGIQSLQDICLYKLRNCLVRLPWEFYDENFILKATRYIWANTPEGERSLLRRIWIDFILCDLDCLIDGRLEDPIRCIKNFGSELLLAVPHGYWQELQSVREQRAKK</sequence>
<dbReference type="PANTHER" id="PTHR47843">
    <property type="entry name" value="BTB DOMAIN-CONTAINING PROTEIN-RELATED"/>
    <property type="match status" value="1"/>
</dbReference>
<dbReference type="Proteomes" id="UP000044602">
    <property type="component" value="Unassembled WGS sequence"/>
</dbReference>
<accession>A0A0G4KVP5</accession>
<evidence type="ECO:0000259" key="1">
    <source>
        <dbReference type="Pfam" id="PF00651"/>
    </source>
</evidence>
<dbReference type="Proteomes" id="UP000045706">
    <property type="component" value="Unassembled WGS sequence"/>
</dbReference>
<dbReference type="InterPro" id="IPR011333">
    <property type="entry name" value="SKP1/BTB/POZ_sf"/>
</dbReference>
<gene>
    <name evidence="2" type="ORF">BN1708_010957</name>
    <name evidence="3" type="ORF">BN1723_004871</name>
</gene>
<dbReference type="EMBL" id="CVQI01032163">
    <property type="protein sequence ID" value="CRK40622.1"/>
    <property type="molecule type" value="Genomic_DNA"/>
</dbReference>
<dbReference type="AlphaFoldDB" id="A0A0G4KVP5"/>
<proteinExistence type="predicted"/>
<reference evidence="4 5" key="1">
    <citation type="submission" date="2015-05" db="EMBL/GenBank/DDBJ databases">
        <authorList>
            <person name="Fogelqvist Johan"/>
        </authorList>
    </citation>
    <scope>NUCLEOTIDE SEQUENCE [LARGE SCALE GENOMIC DNA]</scope>
    <source>
        <strain evidence="2">VL1</strain>
        <strain evidence="3">VL2</strain>
    </source>
</reference>
<evidence type="ECO:0000313" key="5">
    <source>
        <dbReference type="Proteomes" id="UP000045706"/>
    </source>
</evidence>
<feature type="domain" description="BTB" evidence="1">
    <location>
        <begin position="24"/>
        <end position="80"/>
    </location>
</feature>
<dbReference type="Gene3D" id="3.30.710.10">
    <property type="entry name" value="Potassium Channel Kv1.1, Chain A"/>
    <property type="match status" value="1"/>
</dbReference>
<name>A0A0G4KVP5_VERLO</name>
<keyword evidence="4" id="KW-1185">Reference proteome</keyword>
<organism evidence="2 4">
    <name type="scientific">Verticillium longisporum</name>
    <name type="common">Verticillium dahliae var. longisporum</name>
    <dbReference type="NCBI Taxonomy" id="100787"/>
    <lineage>
        <taxon>Eukaryota</taxon>
        <taxon>Fungi</taxon>
        <taxon>Dikarya</taxon>
        <taxon>Ascomycota</taxon>
        <taxon>Pezizomycotina</taxon>
        <taxon>Sordariomycetes</taxon>
        <taxon>Hypocreomycetidae</taxon>
        <taxon>Glomerellales</taxon>
        <taxon>Plectosphaerellaceae</taxon>
        <taxon>Verticillium</taxon>
    </lineage>
</organism>
<evidence type="ECO:0000313" key="3">
    <source>
        <dbReference type="EMBL" id="CRK40622.1"/>
    </source>
</evidence>
<dbReference type="STRING" id="100787.A0A0G4KVP5"/>
<dbReference type="EMBL" id="CVQH01005002">
    <property type="protein sequence ID" value="CRK13812.1"/>
    <property type="molecule type" value="Genomic_DNA"/>
</dbReference>
<dbReference type="SUPFAM" id="SSF54695">
    <property type="entry name" value="POZ domain"/>
    <property type="match status" value="1"/>
</dbReference>
<evidence type="ECO:0000313" key="2">
    <source>
        <dbReference type="EMBL" id="CRK13812.1"/>
    </source>
</evidence>
<dbReference type="InterPro" id="IPR000210">
    <property type="entry name" value="BTB/POZ_dom"/>
</dbReference>